<dbReference type="AlphaFoldDB" id="A0AAN1XT65"/>
<dbReference type="SUPFAM" id="SSF56281">
    <property type="entry name" value="Metallo-hydrolase/oxidoreductase"/>
    <property type="match status" value="1"/>
</dbReference>
<evidence type="ECO:0000313" key="3">
    <source>
        <dbReference type="Proteomes" id="UP001317532"/>
    </source>
</evidence>
<accession>A0AAN1XT65</accession>
<dbReference type="GO" id="GO:0016787">
    <property type="term" value="F:hydrolase activity"/>
    <property type="evidence" value="ECO:0007669"/>
    <property type="project" value="UniProtKB-KW"/>
</dbReference>
<dbReference type="Proteomes" id="UP001317532">
    <property type="component" value="Chromosome"/>
</dbReference>
<proteinExistence type="predicted"/>
<gene>
    <name evidence="2" type="ORF">WPS_05270</name>
</gene>
<protein>
    <submittedName>
        <fullName evidence="2">MBL fold hydrolase</fullName>
    </submittedName>
</protein>
<dbReference type="Pfam" id="PF12706">
    <property type="entry name" value="Lactamase_B_2"/>
    <property type="match status" value="1"/>
</dbReference>
<dbReference type="InterPro" id="IPR001279">
    <property type="entry name" value="Metallo-B-lactamas"/>
</dbReference>
<dbReference type="Gene3D" id="3.60.15.10">
    <property type="entry name" value="Ribonuclease Z/Hydroxyacylglutathione hydrolase-like"/>
    <property type="match status" value="1"/>
</dbReference>
<dbReference type="PANTHER" id="PTHR42663:SF6">
    <property type="entry name" value="HYDROLASE C777.06C-RELATED"/>
    <property type="match status" value="1"/>
</dbReference>
<reference evidence="2 3" key="1">
    <citation type="journal article" date="2022" name="ISME Commun">
        <title>Vulcanimicrobium alpinus gen. nov. sp. nov., the first cultivated representative of the candidate phylum 'Eremiobacterota', is a metabolically versatile aerobic anoxygenic phototroph.</title>
        <authorList>
            <person name="Yabe S."/>
            <person name="Muto K."/>
            <person name="Abe K."/>
            <person name="Yokota A."/>
            <person name="Staudigel H."/>
            <person name="Tebo B.M."/>
        </authorList>
    </citation>
    <scope>NUCLEOTIDE SEQUENCE [LARGE SCALE GENOMIC DNA]</scope>
    <source>
        <strain evidence="2 3">WC8-2</strain>
    </source>
</reference>
<dbReference type="RefSeq" id="WP_317996309.1">
    <property type="nucleotide sequence ID" value="NZ_AP025523.1"/>
</dbReference>
<organism evidence="2 3">
    <name type="scientific">Vulcanimicrobium alpinum</name>
    <dbReference type="NCBI Taxonomy" id="3016050"/>
    <lineage>
        <taxon>Bacteria</taxon>
        <taxon>Bacillati</taxon>
        <taxon>Vulcanimicrobiota</taxon>
        <taxon>Vulcanimicrobiia</taxon>
        <taxon>Vulcanimicrobiales</taxon>
        <taxon>Vulcanimicrobiaceae</taxon>
        <taxon>Vulcanimicrobium</taxon>
    </lineage>
</organism>
<dbReference type="PANTHER" id="PTHR42663">
    <property type="entry name" value="HYDROLASE C777.06C-RELATED-RELATED"/>
    <property type="match status" value="1"/>
</dbReference>
<dbReference type="KEGG" id="vab:WPS_05270"/>
<keyword evidence="3" id="KW-1185">Reference proteome</keyword>
<evidence type="ECO:0000313" key="2">
    <source>
        <dbReference type="EMBL" id="BDE05251.1"/>
    </source>
</evidence>
<feature type="domain" description="Metallo-beta-lactamase" evidence="1">
    <location>
        <begin position="33"/>
        <end position="222"/>
    </location>
</feature>
<dbReference type="CDD" id="cd07741">
    <property type="entry name" value="metallo-hydrolase-like_MBL-fold"/>
    <property type="match status" value="1"/>
</dbReference>
<dbReference type="InterPro" id="IPR036866">
    <property type="entry name" value="RibonucZ/Hydroxyglut_hydro"/>
</dbReference>
<sequence>MVSLRFLGTGGARWVVAKQIRSSAGFWLRTGTTNVHVDPGPGALVRALALVPPCDPATLDAIVLSHKHLDHAGDVNAMIEAMCQGGWRPRGALCAPRDALDRDEEPVVFPYARRFVPAEFVVAEHSGPFAIGDVELRASMRLKHPVEAYGLHFRTPEARVSYLPCTRYFDAIADDFRAHAPDVLVLNVLRYRDTMDVDHLTFDDARTLIDAIRPGAAIMSHFGTRMLERDPKRLAYEIEDATGVKTFAAYDGWTYDAA</sequence>
<evidence type="ECO:0000259" key="1">
    <source>
        <dbReference type="Pfam" id="PF12706"/>
    </source>
</evidence>
<keyword evidence="2" id="KW-0378">Hydrolase</keyword>
<name>A0AAN1XT65_UNVUL</name>
<dbReference type="EMBL" id="AP025523">
    <property type="protein sequence ID" value="BDE05251.1"/>
    <property type="molecule type" value="Genomic_DNA"/>
</dbReference>